<comment type="caution">
    <text evidence="2">The sequence shown here is derived from an EMBL/GenBank/DDBJ whole genome shotgun (WGS) entry which is preliminary data.</text>
</comment>
<accession>A0A1V2VSE4</accession>
<feature type="compositionally biased region" description="Polar residues" evidence="1">
    <location>
        <begin position="62"/>
        <end position="77"/>
    </location>
</feature>
<gene>
    <name evidence="2" type="ORF">A8E72_37345</name>
</gene>
<dbReference type="RefSeq" id="WP_077038512.1">
    <property type="nucleotide sequence ID" value="NZ_CADETK010000008.1"/>
</dbReference>
<evidence type="ECO:0000313" key="3">
    <source>
        <dbReference type="Proteomes" id="UP000188543"/>
    </source>
</evidence>
<sequence length="77" mass="7960">MNGGDNDTVAEMLAPISAAVPLTAGDRAAIDTALRQARLVDARYPAHSRPRIDDGSAIDGRSGTNWSGESGSIFTSS</sequence>
<evidence type="ECO:0000256" key="1">
    <source>
        <dbReference type="SAM" id="MobiDB-lite"/>
    </source>
</evidence>
<feature type="region of interest" description="Disordered" evidence="1">
    <location>
        <begin position="46"/>
        <end position="77"/>
    </location>
</feature>
<protein>
    <submittedName>
        <fullName evidence="2">Uncharacterized protein</fullName>
    </submittedName>
</protein>
<dbReference type="AlphaFoldDB" id="A0A1V2VSE4"/>
<evidence type="ECO:0000313" key="2">
    <source>
        <dbReference type="EMBL" id="ONU74820.1"/>
    </source>
</evidence>
<name>A0A1V2VSE4_9BURK</name>
<proteinExistence type="predicted"/>
<organism evidence="2 3">
    <name type="scientific">Burkholderia cenocepacia</name>
    <dbReference type="NCBI Taxonomy" id="95486"/>
    <lineage>
        <taxon>Bacteria</taxon>
        <taxon>Pseudomonadati</taxon>
        <taxon>Pseudomonadota</taxon>
        <taxon>Betaproteobacteria</taxon>
        <taxon>Burkholderiales</taxon>
        <taxon>Burkholderiaceae</taxon>
        <taxon>Burkholderia</taxon>
        <taxon>Burkholderia cepacia complex</taxon>
    </lineage>
</organism>
<reference evidence="2 3" key="1">
    <citation type="submission" date="2016-08" db="EMBL/GenBank/DDBJ databases">
        <authorList>
            <person name="Seilhamer J.J."/>
        </authorList>
    </citation>
    <scope>NUCLEOTIDE SEQUENCE [LARGE SCALE GENOMIC DNA]</scope>
    <source>
        <strain evidence="2 3">VC14762</strain>
    </source>
</reference>
<dbReference type="EMBL" id="MUTJ01000106">
    <property type="protein sequence ID" value="ONU74820.1"/>
    <property type="molecule type" value="Genomic_DNA"/>
</dbReference>
<dbReference type="Proteomes" id="UP000188543">
    <property type="component" value="Unassembled WGS sequence"/>
</dbReference>